<keyword evidence="6" id="KW-0143">Chaperone</keyword>
<dbReference type="PROSITE" id="PS50005">
    <property type="entry name" value="TPR"/>
    <property type="match status" value="1"/>
</dbReference>
<keyword evidence="3 10" id="KW-0812">Transmembrane</keyword>
<feature type="repeat" description="TPR" evidence="9">
    <location>
        <begin position="164"/>
        <end position="196"/>
    </location>
</feature>
<evidence type="ECO:0000256" key="2">
    <source>
        <dbReference type="ARBA" id="ARBA00022475"/>
    </source>
</evidence>
<protein>
    <recommendedName>
        <fullName evidence="8">Ancillary SecYEG translocon subunit</fullName>
    </recommendedName>
</protein>
<dbReference type="AlphaFoldDB" id="A0A9Q2KTT1"/>
<comment type="caution">
    <text evidence="12">The sequence shown here is derived from an EMBL/GenBank/DDBJ whole genome shotgun (WGS) entry which is preliminary data.</text>
</comment>
<sequence length="212" mass="23671">MKNLSKKQSQALYTIVGIIIVAIICTIILQFYNSGNEKRMFEASDMYQRALIANENPKSPTSVKIAKFEEVTKNYPDTSFGIFASWQLADLYMAPTDLDTKSFNVNLSNLPKAIDVLQQSVQSNPSNSLTDITKVRLTKLYISSNNPDKAISTLQSISSLNSNAYPLMLLGEAYSEKKDKDKALDAWNKALQDPNSSAEFKQIITQLINNTK</sequence>
<evidence type="ECO:0000256" key="1">
    <source>
        <dbReference type="ARBA" id="ARBA00004401"/>
    </source>
</evidence>
<evidence type="ECO:0000313" key="13">
    <source>
        <dbReference type="Proteomes" id="UP000701999"/>
    </source>
</evidence>
<evidence type="ECO:0000259" key="11">
    <source>
        <dbReference type="Pfam" id="PF09976"/>
    </source>
</evidence>
<accession>A0A9Q2KTT1</accession>
<feature type="domain" description="Ancillary SecYEG translocon subunit/Cell division coordinator CpoB TPR" evidence="11">
    <location>
        <begin position="14"/>
        <end position="205"/>
    </location>
</feature>
<keyword evidence="13" id="KW-1185">Reference proteome</keyword>
<feature type="transmembrane region" description="Helical" evidence="10">
    <location>
        <begin position="12"/>
        <end position="32"/>
    </location>
</feature>
<evidence type="ECO:0000256" key="3">
    <source>
        <dbReference type="ARBA" id="ARBA00022692"/>
    </source>
</evidence>
<evidence type="ECO:0000256" key="9">
    <source>
        <dbReference type="PROSITE-ProRule" id="PRU00339"/>
    </source>
</evidence>
<keyword evidence="4 10" id="KW-1133">Transmembrane helix</keyword>
<dbReference type="EMBL" id="JACVKN010000162">
    <property type="protein sequence ID" value="MBK2065508.1"/>
    <property type="molecule type" value="Genomic_DNA"/>
</dbReference>
<dbReference type="GeneID" id="93254733"/>
<evidence type="ECO:0000256" key="7">
    <source>
        <dbReference type="ARBA" id="ARBA00024197"/>
    </source>
</evidence>
<dbReference type="SUPFAM" id="SSF48452">
    <property type="entry name" value="TPR-like"/>
    <property type="match status" value="1"/>
</dbReference>
<keyword evidence="9" id="KW-0802">TPR repeat</keyword>
<comment type="similarity">
    <text evidence="7">Belongs to the YfgM family.</text>
</comment>
<dbReference type="Pfam" id="PF09976">
    <property type="entry name" value="TPR_21"/>
    <property type="match status" value="1"/>
</dbReference>
<dbReference type="InterPro" id="IPR026039">
    <property type="entry name" value="YfgM"/>
</dbReference>
<evidence type="ECO:0000256" key="4">
    <source>
        <dbReference type="ARBA" id="ARBA00022989"/>
    </source>
</evidence>
<keyword evidence="2" id="KW-1003">Cell membrane</keyword>
<dbReference type="Gene3D" id="1.25.40.10">
    <property type="entry name" value="Tetratricopeptide repeat domain"/>
    <property type="match status" value="1"/>
</dbReference>
<organism evidence="12 13">
    <name type="scientific">Francisella noatunensis</name>
    <dbReference type="NCBI Taxonomy" id="657445"/>
    <lineage>
        <taxon>Bacteria</taxon>
        <taxon>Pseudomonadati</taxon>
        <taxon>Pseudomonadota</taxon>
        <taxon>Gammaproteobacteria</taxon>
        <taxon>Thiotrichales</taxon>
        <taxon>Francisellaceae</taxon>
        <taxon>Francisella</taxon>
    </lineage>
</organism>
<dbReference type="InterPro" id="IPR019734">
    <property type="entry name" value="TPR_rpt"/>
</dbReference>
<dbReference type="InterPro" id="IPR011990">
    <property type="entry name" value="TPR-like_helical_dom_sf"/>
</dbReference>
<evidence type="ECO:0000256" key="5">
    <source>
        <dbReference type="ARBA" id="ARBA00023136"/>
    </source>
</evidence>
<evidence type="ECO:0000313" key="12">
    <source>
        <dbReference type="EMBL" id="MBK2065508.1"/>
    </source>
</evidence>
<name>A0A9Q2KTT1_9GAMM</name>
<dbReference type="PANTHER" id="PTHR38035">
    <property type="entry name" value="UPF0070 PROTEIN YFGM"/>
    <property type="match status" value="1"/>
</dbReference>
<dbReference type="PANTHER" id="PTHR38035:SF1">
    <property type="entry name" value="ANCILLARY SECYEG TRANSLOCON SUBUNIT"/>
    <property type="match status" value="1"/>
</dbReference>
<evidence type="ECO:0000256" key="10">
    <source>
        <dbReference type="SAM" id="Phobius"/>
    </source>
</evidence>
<dbReference type="RefSeq" id="WP_159184118.1">
    <property type="nucleotide sequence ID" value="NZ_JACVJL010000151.1"/>
</dbReference>
<dbReference type="InterPro" id="IPR018704">
    <property type="entry name" value="SecYEG/CpoB_TPR"/>
</dbReference>
<dbReference type="Proteomes" id="UP000701999">
    <property type="component" value="Unassembled WGS sequence"/>
</dbReference>
<gene>
    <name evidence="12" type="ORF">IB647_07765</name>
</gene>
<comment type="subcellular location">
    <subcellularLocation>
        <location evidence="1">Cell membrane</location>
        <topology evidence="1">Single-pass type II membrane protein</topology>
    </subcellularLocation>
</comment>
<reference evidence="12 13" key="1">
    <citation type="submission" date="2020-09" db="EMBL/GenBank/DDBJ databases">
        <title>Development of specific Francisella tularensis PCR assay based on in-depth characterization of family Francisellaceae.</title>
        <authorList>
            <person name="Ohrman C."/>
            <person name="Sahl J."/>
            <person name="Sjodin A."/>
            <person name="Uneklint I."/>
            <person name="Ballard R."/>
            <person name="Karlsson L."/>
            <person name="Mcdonough R."/>
            <person name="Sundell D."/>
            <person name="Soria K."/>
            <person name="Brindeflk B."/>
            <person name="Vallesi A."/>
            <person name="Ramirez-Paredes J.G."/>
            <person name="Colquhoun D."/>
            <person name="Myrtennas K."/>
            <person name="Birdsell D."/>
            <person name="Johansson A."/>
            <person name="Wagner D."/>
            <person name="Forsman M."/>
        </authorList>
    </citation>
    <scope>NUCLEOTIDE SEQUENCE [LARGE SCALE GENOMIC DNA]</scope>
    <source>
        <strain evidence="12 13">FSC1140</strain>
    </source>
</reference>
<evidence type="ECO:0000256" key="6">
    <source>
        <dbReference type="ARBA" id="ARBA00023186"/>
    </source>
</evidence>
<proteinExistence type="inferred from homology"/>
<dbReference type="GO" id="GO:0044877">
    <property type="term" value="F:protein-containing complex binding"/>
    <property type="evidence" value="ECO:0007669"/>
    <property type="project" value="InterPro"/>
</dbReference>
<evidence type="ECO:0000256" key="8">
    <source>
        <dbReference type="ARBA" id="ARBA00024235"/>
    </source>
</evidence>
<dbReference type="GO" id="GO:0005886">
    <property type="term" value="C:plasma membrane"/>
    <property type="evidence" value="ECO:0007669"/>
    <property type="project" value="UniProtKB-SubCell"/>
</dbReference>
<keyword evidence="5 10" id="KW-0472">Membrane</keyword>